<dbReference type="InterPro" id="IPR045990">
    <property type="entry name" value="DUF5946"/>
</dbReference>
<sequence length="172" mass="19177">MLVSTCPGCGLTASRPTNQVLVPAPERHTASDACWSLYGELLSRSYTDADYRRVHQLVVDTYTAQHAGPTGRRAVQLVGLCLMTLCLIVEDGVDPVEGPALHRRMMDRRPDLSWLTPPRQHDLMTVADVLTAQDAAQHQRLVGEWARQVWEAWTEHHATIRAWNAYALGPAN</sequence>
<evidence type="ECO:0000313" key="1">
    <source>
        <dbReference type="EMBL" id="THJ64936.1"/>
    </source>
</evidence>
<dbReference type="Proteomes" id="UP000305233">
    <property type="component" value="Unassembled WGS sequence"/>
</dbReference>
<dbReference type="OrthoDB" id="158614at2"/>
<evidence type="ECO:0000313" key="2">
    <source>
        <dbReference type="Proteomes" id="UP000305233"/>
    </source>
</evidence>
<protein>
    <submittedName>
        <fullName evidence="1">Uncharacterized protein</fullName>
    </submittedName>
</protein>
<dbReference type="AlphaFoldDB" id="A0A4S5E0U4"/>
<proteinExistence type="predicted"/>
<dbReference type="Pfam" id="PF19371">
    <property type="entry name" value="DUF5946"/>
    <property type="match status" value="1"/>
</dbReference>
<comment type="caution">
    <text evidence="1">The sequence shown here is derived from an EMBL/GenBank/DDBJ whole genome shotgun (WGS) entry which is preliminary data.</text>
</comment>
<dbReference type="RefSeq" id="WP_136455623.1">
    <property type="nucleotide sequence ID" value="NZ_SSWH01000015.1"/>
</dbReference>
<gene>
    <name evidence="1" type="ORF">E8P82_13685</name>
</gene>
<keyword evidence="2" id="KW-1185">Reference proteome</keyword>
<organism evidence="1 2">
    <name type="scientific">Arthrobacter echini</name>
    <dbReference type="NCBI Taxonomy" id="1529066"/>
    <lineage>
        <taxon>Bacteria</taxon>
        <taxon>Bacillati</taxon>
        <taxon>Actinomycetota</taxon>
        <taxon>Actinomycetes</taxon>
        <taxon>Micrococcales</taxon>
        <taxon>Micrococcaceae</taxon>
        <taxon>Arthrobacter</taxon>
    </lineage>
</organism>
<reference evidence="1 2" key="1">
    <citation type="submission" date="2019-04" db="EMBL/GenBank/DDBJ databases">
        <authorList>
            <person name="Liu Q."/>
            <person name="Xin Y.-H."/>
        </authorList>
    </citation>
    <scope>NUCLEOTIDE SEQUENCE [LARGE SCALE GENOMIC DNA]</scope>
    <source>
        <strain evidence="1 2">AM23</strain>
    </source>
</reference>
<accession>A0A4S5E0U4</accession>
<dbReference type="EMBL" id="SSWH01000015">
    <property type="protein sequence ID" value="THJ64936.1"/>
    <property type="molecule type" value="Genomic_DNA"/>
</dbReference>
<name>A0A4S5E0U4_9MICC</name>